<name>A0A9D4EFG6_DREPO</name>
<reference evidence="1" key="1">
    <citation type="journal article" date="2019" name="bioRxiv">
        <title>The Genome of the Zebra Mussel, Dreissena polymorpha: A Resource for Invasive Species Research.</title>
        <authorList>
            <person name="McCartney M.A."/>
            <person name="Auch B."/>
            <person name="Kono T."/>
            <person name="Mallez S."/>
            <person name="Zhang Y."/>
            <person name="Obille A."/>
            <person name="Becker A."/>
            <person name="Abrahante J.E."/>
            <person name="Garbe J."/>
            <person name="Badalamenti J.P."/>
            <person name="Herman A."/>
            <person name="Mangelson H."/>
            <person name="Liachko I."/>
            <person name="Sullivan S."/>
            <person name="Sone E.D."/>
            <person name="Koren S."/>
            <person name="Silverstein K.A.T."/>
            <person name="Beckman K.B."/>
            <person name="Gohl D.M."/>
        </authorList>
    </citation>
    <scope>NUCLEOTIDE SEQUENCE</scope>
    <source>
        <strain evidence="1">Duluth1</strain>
        <tissue evidence="1">Whole animal</tissue>
    </source>
</reference>
<reference evidence="1" key="2">
    <citation type="submission" date="2020-11" db="EMBL/GenBank/DDBJ databases">
        <authorList>
            <person name="McCartney M.A."/>
            <person name="Auch B."/>
            <person name="Kono T."/>
            <person name="Mallez S."/>
            <person name="Becker A."/>
            <person name="Gohl D.M."/>
            <person name="Silverstein K.A.T."/>
            <person name="Koren S."/>
            <person name="Bechman K.B."/>
            <person name="Herman A."/>
            <person name="Abrahante J.E."/>
            <person name="Garbe J."/>
        </authorList>
    </citation>
    <scope>NUCLEOTIDE SEQUENCE</scope>
    <source>
        <strain evidence="1">Duluth1</strain>
        <tissue evidence="1">Whole animal</tissue>
    </source>
</reference>
<gene>
    <name evidence="1" type="ORF">DPMN_179637</name>
</gene>
<sequence length="111" mass="12076">MDSTQSELIICSHCKSKQKRTNLICSRVLNFQLMVSNEQGPVKKVVSPLSLQQSVPVVQSETVTASPCQGDLSLAHLATVSPFQEEITLTKSATVSPIQDCHDATEPFDAF</sequence>
<organism evidence="1 2">
    <name type="scientific">Dreissena polymorpha</name>
    <name type="common">Zebra mussel</name>
    <name type="synonym">Mytilus polymorpha</name>
    <dbReference type="NCBI Taxonomy" id="45954"/>
    <lineage>
        <taxon>Eukaryota</taxon>
        <taxon>Metazoa</taxon>
        <taxon>Spiralia</taxon>
        <taxon>Lophotrochozoa</taxon>
        <taxon>Mollusca</taxon>
        <taxon>Bivalvia</taxon>
        <taxon>Autobranchia</taxon>
        <taxon>Heteroconchia</taxon>
        <taxon>Euheterodonta</taxon>
        <taxon>Imparidentia</taxon>
        <taxon>Neoheterodontei</taxon>
        <taxon>Myida</taxon>
        <taxon>Dreissenoidea</taxon>
        <taxon>Dreissenidae</taxon>
        <taxon>Dreissena</taxon>
    </lineage>
</organism>
<comment type="caution">
    <text evidence="1">The sequence shown here is derived from an EMBL/GenBank/DDBJ whole genome shotgun (WGS) entry which is preliminary data.</text>
</comment>
<accession>A0A9D4EFG6</accession>
<proteinExistence type="predicted"/>
<keyword evidence="2" id="KW-1185">Reference proteome</keyword>
<dbReference type="Proteomes" id="UP000828390">
    <property type="component" value="Unassembled WGS sequence"/>
</dbReference>
<dbReference type="AlphaFoldDB" id="A0A9D4EFG6"/>
<protein>
    <submittedName>
        <fullName evidence="1">Uncharacterized protein</fullName>
    </submittedName>
</protein>
<evidence type="ECO:0000313" key="2">
    <source>
        <dbReference type="Proteomes" id="UP000828390"/>
    </source>
</evidence>
<evidence type="ECO:0000313" key="1">
    <source>
        <dbReference type="EMBL" id="KAH3778184.1"/>
    </source>
</evidence>
<dbReference type="EMBL" id="JAIWYP010000009">
    <property type="protein sequence ID" value="KAH3778184.1"/>
    <property type="molecule type" value="Genomic_DNA"/>
</dbReference>